<name>A0AAD7EJB2_9AGAR</name>
<feature type="compositionally biased region" description="Low complexity" evidence="1">
    <location>
        <begin position="44"/>
        <end position="56"/>
    </location>
</feature>
<evidence type="ECO:0000313" key="3">
    <source>
        <dbReference type="Proteomes" id="UP001218218"/>
    </source>
</evidence>
<feature type="compositionally biased region" description="Acidic residues" evidence="1">
    <location>
        <begin position="63"/>
        <end position="75"/>
    </location>
</feature>
<proteinExistence type="predicted"/>
<dbReference type="EMBL" id="JARIHO010000036">
    <property type="protein sequence ID" value="KAJ7330900.1"/>
    <property type="molecule type" value="Genomic_DNA"/>
</dbReference>
<feature type="compositionally biased region" description="Basic and acidic residues" evidence="1">
    <location>
        <begin position="500"/>
        <end position="511"/>
    </location>
</feature>
<evidence type="ECO:0000256" key="1">
    <source>
        <dbReference type="SAM" id="MobiDB-lite"/>
    </source>
</evidence>
<reference evidence="2" key="1">
    <citation type="submission" date="2023-03" db="EMBL/GenBank/DDBJ databases">
        <title>Massive genome expansion in bonnet fungi (Mycena s.s.) driven by repeated elements and novel gene families across ecological guilds.</title>
        <authorList>
            <consortium name="Lawrence Berkeley National Laboratory"/>
            <person name="Harder C.B."/>
            <person name="Miyauchi S."/>
            <person name="Viragh M."/>
            <person name="Kuo A."/>
            <person name="Thoen E."/>
            <person name="Andreopoulos B."/>
            <person name="Lu D."/>
            <person name="Skrede I."/>
            <person name="Drula E."/>
            <person name="Henrissat B."/>
            <person name="Morin E."/>
            <person name="Kohler A."/>
            <person name="Barry K."/>
            <person name="LaButti K."/>
            <person name="Morin E."/>
            <person name="Salamov A."/>
            <person name="Lipzen A."/>
            <person name="Mereny Z."/>
            <person name="Hegedus B."/>
            <person name="Baldrian P."/>
            <person name="Stursova M."/>
            <person name="Weitz H."/>
            <person name="Taylor A."/>
            <person name="Grigoriev I.V."/>
            <person name="Nagy L.G."/>
            <person name="Martin F."/>
            <person name="Kauserud H."/>
        </authorList>
    </citation>
    <scope>NUCLEOTIDE SEQUENCE</scope>
    <source>
        <strain evidence="2">CBHHK002</strain>
    </source>
</reference>
<protein>
    <submittedName>
        <fullName evidence="2">Uncharacterized protein</fullName>
    </submittedName>
</protein>
<gene>
    <name evidence="2" type="ORF">DFH08DRAFT_814993</name>
</gene>
<feature type="compositionally biased region" description="Polar residues" evidence="1">
    <location>
        <begin position="580"/>
        <end position="602"/>
    </location>
</feature>
<dbReference type="Proteomes" id="UP001218218">
    <property type="component" value="Unassembled WGS sequence"/>
</dbReference>
<feature type="compositionally biased region" description="Low complexity" evidence="1">
    <location>
        <begin position="548"/>
        <end position="560"/>
    </location>
</feature>
<keyword evidence="3" id="KW-1185">Reference proteome</keyword>
<feature type="compositionally biased region" description="Basic and acidic residues" evidence="1">
    <location>
        <begin position="408"/>
        <end position="422"/>
    </location>
</feature>
<dbReference type="AlphaFoldDB" id="A0AAD7EJB2"/>
<comment type="caution">
    <text evidence="2">The sequence shown here is derived from an EMBL/GenBank/DDBJ whole genome shotgun (WGS) entry which is preliminary data.</text>
</comment>
<feature type="compositionally biased region" description="Basic residues" evidence="1">
    <location>
        <begin position="531"/>
        <end position="547"/>
    </location>
</feature>
<feature type="region of interest" description="Disordered" evidence="1">
    <location>
        <begin position="1"/>
        <end position="121"/>
    </location>
</feature>
<organism evidence="2 3">
    <name type="scientific">Mycena albidolilacea</name>
    <dbReference type="NCBI Taxonomy" id="1033008"/>
    <lineage>
        <taxon>Eukaryota</taxon>
        <taxon>Fungi</taxon>
        <taxon>Dikarya</taxon>
        <taxon>Basidiomycota</taxon>
        <taxon>Agaricomycotina</taxon>
        <taxon>Agaricomycetes</taxon>
        <taxon>Agaricomycetidae</taxon>
        <taxon>Agaricales</taxon>
        <taxon>Marasmiineae</taxon>
        <taxon>Mycenaceae</taxon>
        <taxon>Mycena</taxon>
    </lineage>
</organism>
<sequence>MASETVNPSARGPEGPPTQSSHPNPENSSLGGDGVADHPPTPPSHTTSPTGSPTGSASKKPSDDDDDDGWEDEEVLQGLATTHRSRNPHSAVIFPRSGRKRSRTGKNSQASVEKRKQTRSNKAAAFNNELKKYDDYRETLAQELADKYNMKLLHVRRRMRLCGGFKKGRKSSLYNIKVGAIMKRLNKDRCVGEKYTMKETKALIKEDSSMLDNFTSDEVKELVKLTKTSKKVKRTGVRASNKAAAADTKATLEALAREMSDLAERTGMVGFAMFSQGHLHDHQGIYQMESHGAFQFFLDILRRDATDVGSLFELWCVNRAKREAMWGFDSCWASPELITGKPNLNMNFDNYIKAIVLKYKRMGKQATIAHVHAIDEGLKDGSIAWAKLKKSQQEKLVAEFEEMVANGDREEKIRKQRSDKGGVHAKRKRTAKGSDDSDSDDSNSQDQRKARKRVYRKGRDDSDNSDKDEDSNGAPAPSKPKPKAKSSGLTTSSKAPEFSIAEKRKALERMSGKRKARSGGDQEDGEEDRPRKKKKEAGSSKTKKPTKPKASSSRPPACSRTPPPRPKPRAIVKASCLLSYPSSSTQAQGHCQGLSQEWSPRNSCDGGR</sequence>
<evidence type="ECO:0000313" key="2">
    <source>
        <dbReference type="EMBL" id="KAJ7330900.1"/>
    </source>
</evidence>
<feature type="region of interest" description="Disordered" evidence="1">
    <location>
        <begin position="408"/>
        <end position="608"/>
    </location>
</feature>
<feature type="compositionally biased region" description="Polar residues" evidence="1">
    <location>
        <begin position="17"/>
        <end position="30"/>
    </location>
</feature>
<accession>A0AAD7EJB2</accession>